<sequence>MAINVNQVYQTVLLILNKEQRGYLTPDEFNRIGAQVQLEIFESYFEDLNQQLRVPDNDSEYSDRIKNTQEKIALFQEAGTCPYVGPYFGVPTVSGTTTSQTFNTTTAQQYVVTTITADELDAGQPSVTLEDANGVQQPLAEFTDWTISGLTLSLTNIPTAGRALILTVNEFDFYKLGTVIHKDETPVQYVQPNELLELNLSPITKPSTSFPVYRYKDRQIFVSPSTIQSDLSCSCVLKGLIVKLLAGYIGLFTPCPSIQDIPT</sequence>
<gene>
    <name evidence="1" type="ORF">S01H4_22210</name>
</gene>
<organism evidence="1">
    <name type="scientific">marine sediment metagenome</name>
    <dbReference type="NCBI Taxonomy" id="412755"/>
    <lineage>
        <taxon>unclassified sequences</taxon>
        <taxon>metagenomes</taxon>
        <taxon>ecological metagenomes</taxon>
    </lineage>
</organism>
<evidence type="ECO:0000313" key="1">
    <source>
        <dbReference type="EMBL" id="GAG85704.1"/>
    </source>
</evidence>
<proteinExistence type="predicted"/>
<name>X1AS76_9ZZZZ</name>
<comment type="caution">
    <text evidence="1">The sequence shown here is derived from an EMBL/GenBank/DDBJ whole genome shotgun (WGS) entry which is preliminary data.</text>
</comment>
<accession>X1AS76</accession>
<reference evidence="1" key="1">
    <citation type="journal article" date="2014" name="Front. Microbiol.">
        <title>High frequency of phylogenetically diverse reductive dehalogenase-homologous genes in deep subseafloor sedimentary metagenomes.</title>
        <authorList>
            <person name="Kawai M."/>
            <person name="Futagami T."/>
            <person name="Toyoda A."/>
            <person name="Takaki Y."/>
            <person name="Nishi S."/>
            <person name="Hori S."/>
            <person name="Arai W."/>
            <person name="Tsubouchi T."/>
            <person name="Morono Y."/>
            <person name="Uchiyama I."/>
            <person name="Ito T."/>
            <person name="Fujiyama A."/>
            <person name="Inagaki F."/>
            <person name="Takami H."/>
        </authorList>
    </citation>
    <scope>NUCLEOTIDE SEQUENCE</scope>
    <source>
        <strain evidence="1">Expedition CK06-06</strain>
    </source>
</reference>
<protein>
    <submittedName>
        <fullName evidence="1">Uncharacterized protein</fullName>
    </submittedName>
</protein>
<dbReference type="AlphaFoldDB" id="X1AS76"/>
<dbReference type="EMBL" id="BART01010145">
    <property type="protein sequence ID" value="GAG85704.1"/>
    <property type="molecule type" value="Genomic_DNA"/>
</dbReference>